<evidence type="ECO:0000259" key="1">
    <source>
        <dbReference type="Pfam" id="PF13004"/>
    </source>
</evidence>
<dbReference type="InterPro" id="IPR013783">
    <property type="entry name" value="Ig-like_fold"/>
</dbReference>
<dbReference type="Gene3D" id="2.60.40.10">
    <property type="entry name" value="Immunoglobulins"/>
    <property type="match status" value="1"/>
</dbReference>
<organism evidence="2 3">
    <name type="scientific">Mucinivorans hirudinis</name>
    <dbReference type="NCBI Taxonomy" id="1433126"/>
    <lineage>
        <taxon>Bacteria</taxon>
        <taxon>Pseudomonadati</taxon>
        <taxon>Bacteroidota</taxon>
        <taxon>Bacteroidia</taxon>
        <taxon>Bacteroidales</taxon>
        <taxon>Rikenellaceae</taxon>
        <taxon>Mucinivorans</taxon>
    </lineage>
</organism>
<dbReference type="AlphaFoldDB" id="A0A060RB61"/>
<dbReference type="SUPFAM" id="SSF49785">
    <property type="entry name" value="Galactose-binding domain-like"/>
    <property type="match status" value="1"/>
</dbReference>
<evidence type="ECO:0000313" key="3">
    <source>
        <dbReference type="Proteomes" id="UP000027616"/>
    </source>
</evidence>
<protein>
    <recommendedName>
        <fullName evidence="1">BACON domain-containing protein</fullName>
    </recommendedName>
</protein>
<feature type="domain" description="BACON" evidence="1">
    <location>
        <begin position="21"/>
        <end position="78"/>
    </location>
</feature>
<dbReference type="KEGG" id="rbc:BN938_0934"/>
<dbReference type="Gene3D" id="2.60.120.260">
    <property type="entry name" value="Galactose-binding domain-like"/>
    <property type="match status" value="2"/>
</dbReference>
<dbReference type="Pfam" id="PF13004">
    <property type="entry name" value="BACON"/>
    <property type="match status" value="1"/>
</dbReference>
<dbReference type="Proteomes" id="UP000027616">
    <property type="component" value="Chromosome I"/>
</dbReference>
<dbReference type="InterPro" id="IPR024361">
    <property type="entry name" value="BACON"/>
</dbReference>
<accession>A0A060RB61</accession>
<sequence length="538" mass="59034">MSFQNTGGSTTIDIATNQTDWSATVADGANWITLTPVAGTPGKLTVAVAENSLMDERVAEVRIGAANGSLQQTLRVIQFGTAKKILFVEGSRRSINGLEQEFNLTVTTNCPAFDVEIAPEADWLEDVTPDTKAFVEYSRDFVFKAQKNPYEFIREGVITARATGLGEGAVANITVEQAPNVNMDVIPAKLLTYTGFVGNPMENLFDKNYATFAETGYASTQGATSTTLDVEVKADAIYQILYYIRDYPNLATTSDTRRSQYPADMTLYVQKANSTTWEKVKDIQMRGTGTQLGSKLYPALKVSEVPYKLFDGLPLTNVRKVRFVIKNGNSLTGENNQFWNSAEIEFMGVAATIADPVKVPIVKGSYSWASMDDFWPDSDGGPVSYLYDGIIAAANYWQTPYFDIDQQDAESIGKLGTTEDVAGPKGGADGWGTSLTFQLDKQYTNFSEIWWYARNSGTQVPSKFDILVDENGTGTFKLVKSFAQGAIPTPWAAPTAPTAIRLDQPVKAKAFQIYIWKTAATDNDMFMCATEIEAYIQP</sequence>
<name>A0A060RB61_9BACT</name>
<keyword evidence="3" id="KW-1185">Reference proteome</keyword>
<dbReference type="EMBL" id="HG934468">
    <property type="protein sequence ID" value="CDN31033.1"/>
    <property type="molecule type" value="Genomic_DNA"/>
</dbReference>
<reference evidence="2 3" key="1">
    <citation type="journal article" date="2015" name="Genome Announc.">
        <title>Complete Genome Sequence of the Novel Leech Symbiont Mucinivorans hirudinis M3T.</title>
        <authorList>
            <person name="Nelson M.C."/>
            <person name="Bomar L."/>
            <person name="Graf J."/>
        </authorList>
    </citation>
    <scope>NUCLEOTIDE SEQUENCE [LARGE SCALE GENOMIC DNA]</scope>
    <source>
        <strain evidence="3">M3</strain>
    </source>
</reference>
<dbReference type="HOGENOM" id="CLU_506058_0_0_10"/>
<gene>
    <name evidence="2" type="ORF">BN938_0934</name>
</gene>
<dbReference type="CDD" id="cd14948">
    <property type="entry name" value="BACON"/>
    <property type="match status" value="1"/>
</dbReference>
<proteinExistence type="predicted"/>
<dbReference type="STRING" id="1433126.BN938_0934"/>
<evidence type="ECO:0000313" key="2">
    <source>
        <dbReference type="EMBL" id="CDN31033.1"/>
    </source>
</evidence>
<dbReference type="InterPro" id="IPR008979">
    <property type="entry name" value="Galactose-bd-like_sf"/>
</dbReference>